<dbReference type="eggNOG" id="COG0823">
    <property type="taxonomic scope" value="Bacteria"/>
</dbReference>
<evidence type="ECO:0000256" key="2">
    <source>
        <dbReference type="SAM" id="SignalP"/>
    </source>
</evidence>
<dbReference type="Pfam" id="PF07676">
    <property type="entry name" value="PD40"/>
    <property type="match status" value="3"/>
</dbReference>
<reference evidence="3 4" key="1">
    <citation type="journal article" date="2009" name="Stand. Genomic Sci.">
        <title>Complete genome sequence of Rhodothermus marinus type strain (R-10).</title>
        <authorList>
            <person name="Nolan M."/>
            <person name="Tindall B.J."/>
            <person name="Pomrenke H."/>
            <person name="Lapidus A."/>
            <person name="Copeland A."/>
            <person name="Glavina Del Rio T."/>
            <person name="Lucas S."/>
            <person name="Chen F."/>
            <person name="Tice H."/>
            <person name="Cheng J.F."/>
            <person name="Saunders E."/>
            <person name="Han C."/>
            <person name="Bruce D."/>
            <person name="Goodwin L."/>
            <person name="Chain P."/>
            <person name="Pitluck S."/>
            <person name="Ovchinikova G."/>
            <person name="Pati A."/>
            <person name="Ivanova N."/>
            <person name="Mavromatis K."/>
            <person name="Chen A."/>
            <person name="Palaniappan K."/>
            <person name="Land M."/>
            <person name="Hauser L."/>
            <person name="Chang Y.J."/>
            <person name="Jeffries C.D."/>
            <person name="Brettin T."/>
            <person name="Goker M."/>
            <person name="Bristow J."/>
            <person name="Eisen J.A."/>
            <person name="Markowitz V."/>
            <person name="Hugenholtz P."/>
            <person name="Kyrpides N.C."/>
            <person name="Klenk H.P."/>
            <person name="Detter J.C."/>
        </authorList>
    </citation>
    <scope>NUCLEOTIDE SEQUENCE [LARGE SCALE GENOMIC DNA]</scope>
    <source>
        <strain evidence="4">ATCC 43812 / DSM 4252 / R-10</strain>
    </source>
</reference>
<dbReference type="SUPFAM" id="SSF82171">
    <property type="entry name" value="DPP6 N-terminal domain-like"/>
    <property type="match status" value="1"/>
</dbReference>
<organism evidence="3 4">
    <name type="scientific">Rhodothermus marinus (strain ATCC 43812 / DSM 4252 / R-10)</name>
    <name type="common">Rhodothermus obamensis</name>
    <dbReference type="NCBI Taxonomy" id="518766"/>
    <lineage>
        <taxon>Bacteria</taxon>
        <taxon>Pseudomonadati</taxon>
        <taxon>Rhodothermota</taxon>
        <taxon>Rhodothermia</taxon>
        <taxon>Rhodothermales</taxon>
        <taxon>Rhodothermaceae</taxon>
        <taxon>Rhodothermus</taxon>
    </lineage>
</organism>
<accession>D0MCT8</accession>
<dbReference type="STRING" id="518766.Rmar_0140"/>
<dbReference type="InterPro" id="IPR011659">
    <property type="entry name" value="WD40"/>
</dbReference>
<name>D0MCT8_RHOM4</name>
<dbReference type="InterPro" id="IPR011042">
    <property type="entry name" value="6-blade_b-propeller_TolB-like"/>
</dbReference>
<dbReference type="Gene3D" id="2.120.10.30">
    <property type="entry name" value="TolB, C-terminal domain"/>
    <property type="match status" value="2"/>
</dbReference>
<evidence type="ECO:0000256" key="1">
    <source>
        <dbReference type="ARBA" id="ARBA00009820"/>
    </source>
</evidence>
<dbReference type="HOGENOM" id="CLU_303236_0_0_10"/>
<dbReference type="PANTHER" id="PTHR36842">
    <property type="entry name" value="PROTEIN TOLB HOMOLOG"/>
    <property type="match status" value="1"/>
</dbReference>
<gene>
    <name evidence="3" type="ordered locus">Rmar_0140</name>
</gene>
<keyword evidence="4" id="KW-1185">Reference proteome</keyword>
<proteinExistence type="inferred from homology"/>
<comment type="similarity">
    <text evidence="1">Belongs to the TolB family.</text>
</comment>
<feature type="chain" id="PRO_5003011954" evidence="2">
    <location>
        <begin position="26"/>
        <end position="970"/>
    </location>
</feature>
<protein>
    <submittedName>
        <fullName evidence="3">WD40 domain protein beta Propeller</fullName>
    </submittedName>
</protein>
<dbReference type="AlphaFoldDB" id="D0MCT8"/>
<dbReference type="eggNOG" id="COG4775">
    <property type="taxonomic scope" value="Bacteria"/>
</dbReference>
<feature type="signal peptide" evidence="2">
    <location>
        <begin position="1"/>
        <end position="25"/>
    </location>
</feature>
<dbReference type="Proteomes" id="UP000002221">
    <property type="component" value="Chromosome"/>
</dbReference>
<evidence type="ECO:0000313" key="3">
    <source>
        <dbReference type="EMBL" id="ACY47048.1"/>
    </source>
</evidence>
<keyword evidence="2" id="KW-0732">Signal</keyword>
<dbReference type="EMBL" id="CP001807">
    <property type="protein sequence ID" value="ACY47048.1"/>
    <property type="molecule type" value="Genomic_DNA"/>
</dbReference>
<sequence>MNTCAMVRRLGVCLLLGLLAGTARAQCFELLGGGPGGRAWRQLESAHFRIVYPASLDSVALRVAAIAEASHTALAAWFGFALQGKPRLYLSNADDIANGLAVPLGEGYSCIWIYGHDVDAWTGTTPWLERVVPHELAHLFHYQAVRTRPAWLNLLLGRPLPRFWTEGLAQYTTETWDAQRGERWLRTAVLDDALSYEDGRSRWNGRLMYAVGHAQTRWLAWQQGDSTLRRILTHRSRRLGLLPVHDFYTAFRDVTGTSYRSFYERWRRHVNVLYNTMAGQMETPDSLRGDTLAVPVAYVDDLALSPDTTHWAVLGLPSMERPGRTLYVGRPGHWRAVVEGDIRPPVAWSPDGRWLAFARRERGPKGGVVYDLWLASADGRTHQQLTRGARAFAPTFAPDGRRLAFVSVADGAAHLQVLDLEAGAVRWTKAFPASVRIGTVRWRPDGRALVFDRFVEGRRRDLVLWYPETDSLVVLTDGRHDDRGPVWSPEGRHLAFTSLRDGVPNVFVLDTASGKVARVTRLVTGARVLDWLPPSPGFPEGRLAVVVTLSKYGEAVRLVDARRRAVERPVEVPEPYRAWMAYVAPSRRMLDTLAVRSVPVSSPEPYRSWANLTHVASLALPYYLGPLGAGVGGFTLWLEPLGYHAIAAGGMLSATQPRYSFASVSYLSRRGWGTVGGAVYRLPGAAVPYDNGTLVEVQTGGELVLGRAFSAPPYGRQWGSLRLRYRDRRPLWPRHPERLRGLLPPPASGRQLDVTLKLRLERRRPYRYNTVHPLDGEGVRFRLLGAVPVLGADLQFARLDVAAYRLWPVMGRHRLLTYGRVQLQRGRSLPQDYLGLSRTDAVHLLLPGIEPEVFAPAFHERVRGYRRLAAGRTVLFGSVEYRVPLLSDLQTRILGLVRLGATALAAFADGAIVREGMNTERLGAGIELKNALHLGPLVLTHALGWAHPLRPDEPGARRELYYRIRAAVPF</sequence>
<dbReference type="Gene3D" id="2.40.160.50">
    <property type="entry name" value="membrane protein fhac: a member of the omp85/tpsb transporter family"/>
    <property type="match status" value="1"/>
</dbReference>
<evidence type="ECO:0000313" key="4">
    <source>
        <dbReference type="Proteomes" id="UP000002221"/>
    </source>
</evidence>
<dbReference type="PANTHER" id="PTHR36842:SF1">
    <property type="entry name" value="PROTEIN TOLB"/>
    <property type="match status" value="1"/>
</dbReference>
<dbReference type="KEGG" id="rmr:Rmar_0140"/>